<accession>A0A1E2ZZM7</accession>
<reference evidence="2 3" key="1">
    <citation type="submission" date="2016-07" db="EMBL/GenBank/DDBJ databases">
        <title>Characterization of isolates of Eisenbergiella tayi derived from blood cultures, using whole genome sequencing.</title>
        <authorList>
            <person name="Burdz T."/>
            <person name="Wiebe D."/>
            <person name="Huynh C."/>
            <person name="Bernard K."/>
        </authorList>
    </citation>
    <scope>NUCLEOTIDE SEQUENCE [LARGE SCALE GENOMIC DNA]</scope>
    <source>
        <strain evidence="2 3">NML 110608</strain>
    </source>
</reference>
<evidence type="ECO:0000259" key="1">
    <source>
        <dbReference type="Pfam" id="PF01966"/>
    </source>
</evidence>
<evidence type="ECO:0000313" key="3">
    <source>
        <dbReference type="Proteomes" id="UP000094067"/>
    </source>
</evidence>
<name>A0A1E2ZZM7_9FIRM</name>
<dbReference type="InterPro" id="IPR006674">
    <property type="entry name" value="HD_domain"/>
</dbReference>
<dbReference type="CDD" id="cd00077">
    <property type="entry name" value="HDc"/>
    <property type="match status" value="1"/>
</dbReference>
<comment type="caution">
    <text evidence="2">The sequence shown here is derived from an EMBL/GenBank/DDBJ whole genome shotgun (WGS) entry which is preliminary data.</text>
</comment>
<proteinExistence type="predicted"/>
<feature type="domain" description="HD" evidence="1">
    <location>
        <begin position="52"/>
        <end position="130"/>
    </location>
</feature>
<dbReference type="Gene3D" id="1.10.3210.10">
    <property type="entry name" value="Hypothetical protein af1432"/>
    <property type="match status" value="1"/>
</dbReference>
<sequence length="354" mass="41049">MLLNQIYHSEIPLFLREFSATDALLRLKSIGMDCGCEYTNFPAYKHSIKYNRYEHSLGTALIIWHFSMDMKQSVAGLLHDISTPVFSHSIDFLNNDYLLQESTEEDTEKIIYQSGQLMQLLKKYAISLEEVCNYHIYPIADNNSPKLSADRLEYSFRKFQSFGLKSLNDIISYYSDLIIGMNEDQENEIMFTSSELALDFSLCSLKNSINDVSDDDRFAMKFLADILHYALNREILTREDLYTTESQVISKLMSVQETKKAWEIFRNLSRTKHTLDNPCHNNSLPQDIVPSPFSQSDLLPSPGWITLSAKKRYINPYVQSHGRIMEISDKLNQEIQKFLDLKMDYWITATTDIP</sequence>
<dbReference type="Pfam" id="PF01966">
    <property type="entry name" value="HD"/>
    <property type="match status" value="1"/>
</dbReference>
<dbReference type="SUPFAM" id="SSF109604">
    <property type="entry name" value="HD-domain/PDEase-like"/>
    <property type="match status" value="1"/>
</dbReference>
<dbReference type="InterPro" id="IPR003607">
    <property type="entry name" value="HD/PDEase_dom"/>
</dbReference>
<dbReference type="EMBL" id="MCGH01000005">
    <property type="protein sequence ID" value="ODM01945.1"/>
    <property type="molecule type" value="Genomic_DNA"/>
</dbReference>
<dbReference type="Proteomes" id="UP000094067">
    <property type="component" value="Unassembled WGS sequence"/>
</dbReference>
<dbReference type="AlphaFoldDB" id="A0A1E2ZZM7"/>
<dbReference type="RefSeq" id="WP_069155195.1">
    <property type="nucleotide sequence ID" value="NZ_MCGH01000005.1"/>
</dbReference>
<gene>
    <name evidence="2" type="ORF">BEI61_05944</name>
</gene>
<evidence type="ECO:0000313" key="2">
    <source>
        <dbReference type="EMBL" id="ODM01945.1"/>
    </source>
</evidence>
<protein>
    <submittedName>
        <fullName evidence="2">HD domain protein</fullName>
    </submittedName>
</protein>
<organism evidence="2 3">
    <name type="scientific">Eisenbergiella tayi</name>
    <dbReference type="NCBI Taxonomy" id="1432052"/>
    <lineage>
        <taxon>Bacteria</taxon>
        <taxon>Bacillati</taxon>
        <taxon>Bacillota</taxon>
        <taxon>Clostridia</taxon>
        <taxon>Lachnospirales</taxon>
        <taxon>Lachnospiraceae</taxon>
        <taxon>Eisenbergiella</taxon>
    </lineage>
</organism>